<organism evidence="1 2">
    <name type="scientific">Thamnocephalis sphaerospora</name>
    <dbReference type="NCBI Taxonomy" id="78915"/>
    <lineage>
        <taxon>Eukaryota</taxon>
        <taxon>Fungi</taxon>
        <taxon>Fungi incertae sedis</taxon>
        <taxon>Zoopagomycota</taxon>
        <taxon>Zoopagomycotina</taxon>
        <taxon>Zoopagomycetes</taxon>
        <taxon>Zoopagales</taxon>
        <taxon>Sigmoideomycetaceae</taxon>
        <taxon>Thamnocephalis</taxon>
    </lineage>
</organism>
<protein>
    <submittedName>
        <fullName evidence="1">Uncharacterized protein</fullName>
    </submittedName>
</protein>
<dbReference type="Proteomes" id="UP000271241">
    <property type="component" value="Unassembled WGS sequence"/>
</dbReference>
<dbReference type="STRING" id="78915.A0A4V1IWL2"/>
<accession>A0A4V1IWL2</accession>
<dbReference type="OrthoDB" id="184415at2759"/>
<gene>
    <name evidence="1" type="ORF">THASP1DRAFT_23968</name>
</gene>
<dbReference type="EMBL" id="KZ992654">
    <property type="protein sequence ID" value="RKP07949.1"/>
    <property type="molecule type" value="Genomic_DNA"/>
</dbReference>
<evidence type="ECO:0000313" key="1">
    <source>
        <dbReference type="EMBL" id="RKP07949.1"/>
    </source>
</evidence>
<proteinExistence type="predicted"/>
<keyword evidence="2" id="KW-1185">Reference proteome</keyword>
<evidence type="ECO:0000313" key="2">
    <source>
        <dbReference type="Proteomes" id="UP000271241"/>
    </source>
</evidence>
<dbReference type="AlphaFoldDB" id="A0A4V1IWL2"/>
<sequence>MPCFSRTSSRSLSSAARRPVGQGATLWNNKGLRQVVLREALPKLLQEQVGLETIIRNVPASYLRAIFGSYLASRFVYKHGISPSQFAFFEFMTPYFAKAAEEQV</sequence>
<reference evidence="2" key="1">
    <citation type="journal article" date="2018" name="Nat. Microbiol.">
        <title>Leveraging single-cell genomics to expand the fungal tree of life.</title>
        <authorList>
            <person name="Ahrendt S.R."/>
            <person name="Quandt C.A."/>
            <person name="Ciobanu D."/>
            <person name="Clum A."/>
            <person name="Salamov A."/>
            <person name="Andreopoulos B."/>
            <person name="Cheng J.F."/>
            <person name="Woyke T."/>
            <person name="Pelin A."/>
            <person name="Henrissat B."/>
            <person name="Reynolds N.K."/>
            <person name="Benny G.L."/>
            <person name="Smith M.E."/>
            <person name="James T.Y."/>
            <person name="Grigoriev I.V."/>
        </authorList>
    </citation>
    <scope>NUCLEOTIDE SEQUENCE [LARGE SCALE GENOMIC DNA]</scope>
    <source>
        <strain evidence="2">RSA 1356</strain>
    </source>
</reference>
<name>A0A4V1IWL2_9FUNG</name>